<dbReference type="Gene3D" id="3.40.50.150">
    <property type="entry name" value="Vaccinia Virus protein VP39"/>
    <property type="match status" value="1"/>
</dbReference>
<evidence type="ECO:0000313" key="10">
    <source>
        <dbReference type="EMBL" id="KAK9840499.1"/>
    </source>
</evidence>
<feature type="domain" description="tRNA (adenine(58)-N(1))-methyltransferase catalytic subunit TRM61 C-terminal" evidence="9">
    <location>
        <begin position="68"/>
        <end position="279"/>
    </location>
</feature>
<proteinExistence type="predicted"/>
<dbReference type="GO" id="GO:0031515">
    <property type="term" value="C:tRNA (m1A) methyltransferase complex"/>
    <property type="evidence" value="ECO:0007669"/>
    <property type="project" value="InterPro"/>
</dbReference>
<evidence type="ECO:0000256" key="2">
    <source>
        <dbReference type="ARBA" id="ARBA00012796"/>
    </source>
</evidence>
<keyword evidence="6" id="KW-0819">tRNA processing</keyword>
<organism evidence="10 11">
    <name type="scientific">Apatococcus lobatus</name>
    <dbReference type="NCBI Taxonomy" id="904363"/>
    <lineage>
        <taxon>Eukaryota</taxon>
        <taxon>Viridiplantae</taxon>
        <taxon>Chlorophyta</taxon>
        <taxon>core chlorophytes</taxon>
        <taxon>Trebouxiophyceae</taxon>
        <taxon>Chlorellales</taxon>
        <taxon>Chlorellaceae</taxon>
        <taxon>Apatococcus</taxon>
    </lineage>
</organism>
<dbReference type="Pfam" id="PF08704">
    <property type="entry name" value="GCD14"/>
    <property type="match status" value="1"/>
</dbReference>
<evidence type="ECO:0000256" key="5">
    <source>
        <dbReference type="ARBA" id="ARBA00022691"/>
    </source>
</evidence>
<evidence type="ECO:0000256" key="7">
    <source>
        <dbReference type="ARBA" id="ARBA00023242"/>
    </source>
</evidence>
<evidence type="ECO:0000259" key="9">
    <source>
        <dbReference type="Pfam" id="PF08704"/>
    </source>
</evidence>
<protein>
    <recommendedName>
        <fullName evidence="2">tRNA (adenine(58)-N(1))-methyltransferase</fullName>
        <ecNumber evidence="2">2.1.1.220</ecNumber>
    </recommendedName>
</protein>
<reference evidence="10 11" key="1">
    <citation type="journal article" date="2024" name="Nat. Commun.">
        <title>Phylogenomics reveals the evolutionary origins of lichenization in chlorophyte algae.</title>
        <authorList>
            <person name="Puginier C."/>
            <person name="Libourel C."/>
            <person name="Otte J."/>
            <person name="Skaloud P."/>
            <person name="Haon M."/>
            <person name="Grisel S."/>
            <person name="Petersen M."/>
            <person name="Berrin J.G."/>
            <person name="Delaux P.M."/>
            <person name="Dal Grande F."/>
            <person name="Keller J."/>
        </authorList>
    </citation>
    <scope>NUCLEOTIDE SEQUENCE [LARGE SCALE GENOMIC DNA]</scope>
    <source>
        <strain evidence="10 11">SAG 2145</strain>
    </source>
</reference>
<dbReference type="PANTHER" id="PTHR12133">
    <property type="entry name" value="TRNA (ADENINE(58)-N(1))-METHYLTRANSFERASE"/>
    <property type="match status" value="1"/>
</dbReference>
<dbReference type="InterPro" id="IPR049470">
    <property type="entry name" value="TRM61_C"/>
</dbReference>
<name>A0AAW1S325_9CHLO</name>
<evidence type="ECO:0000256" key="3">
    <source>
        <dbReference type="ARBA" id="ARBA00022603"/>
    </source>
</evidence>
<keyword evidence="5" id="KW-0949">S-adenosyl-L-methionine</keyword>
<keyword evidence="11" id="KW-1185">Reference proteome</keyword>
<feature type="region of interest" description="Disordered" evidence="8">
    <location>
        <begin position="250"/>
        <end position="319"/>
    </location>
</feature>
<dbReference type="EMBL" id="JALJOS010000004">
    <property type="protein sequence ID" value="KAK9840499.1"/>
    <property type="molecule type" value="Genomic_DNA"/>
</dbReference>
<dbReference type="GO" id="GO:0005634">
    <property type="term" value="C:nucleus"/>
    <property type="evidence" value="ECO:0007669"/>
    <property type="project" value="UniProtKB-SubCell"/>
</dbReference>
<dbReference type="SUPFAM" id="SSF53335">
    <property type="entry name" value="S-adenosyl-L-methionine-dependent methyltransferases"/>
    <property type="match status" value="1"/>
</dbReference>
<gene>
    <name evidence="10" type="ORF">WJX74_010717</name>
</gene>
<accession>A0AAW1S325</accession>
<evidence type="ECO:0000256" key="4">
    <source>
        <dbReference type="ARBA" id="ARBA00022679"/>
    </source>
</evidence>
<keyword evidence="3" id="KW-0489">Methyltransferase</keyword>
<sequence length="467" mass="49354">MVLPPAKPHSNIQEGDLVVVYERFDSMKQVVVKSSALFGNRFGNFRMQAWIGKPFGTKVYAKEGGQGGWVYLLRPTAELWTQVLKHRTQILYAADISMVCIFLELKPGSTVLESGTGSGSLTTSLARAVGPEGAVHTFEFHEQRCQAAAEDFQQLGLDSTVHLKQRDIEGQGFPAELAGQADAVFLDLPGPWKVVSSAAQTLKPNGRFCSFSPCIEQVQQTCLALGGHGFHSIRTMECLLRPHEVRSITLGSGIPEANSPHNAGQNKKRKRNDGRAANQTAQPTPATVASPAASLAANGGNLSTPPLDQGNMMPSAPTIANSIPAATPAATSITHAMDTAAADATAARGAAGVGTGGILQQAFQQQQQQHSLEQPSSSARAESISLPDIPTAASSQIANGERQAAQSPCSLNEQGKKIGPRWPPIDVPEEVQSKCGHMVVAQPSNDARGHTGYLTFASKGVPVTDVS</sequence>
<dbReference type="PANTHER" id="PTHR12133:SF2">
    <property type="entry name" value="TRNA (ADENINE(58)-N(1))-METHYLTRANSFERASE CATALYTIC SUBUNIT TRMT61A"/>
    <property type="match status" value="1"/>
</dbReference>
<dbReference type="PROSITE" id="PS51620">
    <property type="entry name" value="SAM_TRM61"/>
    <property type="match status" value="1"/>
</dbReference>
<dbReference type="InterPro" id="IPR014816">
    <property type="entry name" value="tRNA_MeTrfase_Gcd14"/>
</dbReference>
<evidence type="ECO:0000256" key="8">
    <source>
        <dbReference type="SAM" id="MobiDB-lite"/>
    </source>
</evidence>
<dbReference type="Gene3D" id="3.10.330.20">
    <property type="match status" value="1"/>
</dbReference>
<dbReference type="InterPro" id="IPR029063">
    <property type="entry name" value="SAM-dependent_MTases_sf"/>
</dbReference>
<feature type="compositionally biased region" description="Low complexity" evidence="8">
    <location>
        <begin position="276"/>
        <end position="303"/>
    </location>
</feature>
<evidence type="ECO:0000256" key="1">
    <source>
        <dbReference type="ARBA" id="ARBA00004123"/>
    </source>
</evidence>
<keyword evidence="7" id="KW-0539">Nucleus</keyword>
<evidence type="ECO:0000313" key="11">
    <source>
        <dbReference type="Proteomes" id="UP001438707"/>
    </source>
</evidence>
<comment type="subcellular location">
    <subcellularLocation>
        <location evidence="1">Nucleus</location>
    </subcellularLocation>
</comment>
<dbReference type="Proteomes" id="UP001438707">
    <property type="component" value="Unassembled WGS sequence"/>
</dbReference>
<dbReference type="GO" id="GO:0030488">
    <property type="term" value="P:tRNA methylation"/>
    <property type="evidence" value="ECO:0007669"/>
    <property type="project" value="InterPro"/>
</dbReference>
<evidence type="ECO:0000256" key="6">
    <source>
        <dbReference type="ARBA" id="ARBA00022694"/>
    </source>
</evidence>
<dbReference type="GO" id="GO:0160107">
    <property type="term" value="F:tRNA (adenine(58)-N1)-methyltransferase activity"/>
    <property type="evidence" value="ECO:0007669"/>
    <property type="project" value="UniProtKB-EC"/>
</dbReference>
<keyword evidence="4" id="KW-0808">Transferase</keyword>
<dbReference type="EC" id="2.1.1.220" evidence="2"/>
<dbReference type="CDD" id="cd02440">
    <property type="entry name" value="AdoMet_MTases"/>
    <property type="match status" value="1"/>
</dbReference>
<dbReference type="AlphaFoldDB" id="A0AAW1S325"/>
<comment type="caution">
    <text evidence="10">The sequence shown here is derived from an EMBL/GenBank/DDBJ whole genome shotgun (WGS) entry which is preliminary data.</text>
</comment>